<gene>
    <name evidence="4" type="ORF">FLL45_01490</name>
</gene>
<sequence>MEETIANSASSLKFWIDSILMGGVLIAQGIIIWTMKKKAEVIESAINTQSQLIKDQASVADSAMIYADKFDPSKFEEILKREFALEFADKISELTKAVEDAELSKQDYEKQLATQKRLIEAYQAEWVLPLVAAYASLAVNSRDIQVQRSLKVLQEGPAKKMFTRHYEQTKEQIRSISDKLYPEAEQKPQPED</sequence>
<dbReference type="AlphaFoldDB" id="A0A545THF8"/>
<name>A0A545THF8_9GAMM</name>
<dbReference type="EMBL" id="VIKR01000001">
    <property type="protein sequence ID" value="TQV76660.1"/>
    <property type="molecule type" value="Genomic_DNA"/>
</dbReference>
<proteinExistence type="predicted"/>
<keyword evidence="3" id="KW-0812">Transmembrane</keyword>
<evidence type="ECO:0000313" key="5">
    <source>
        <dbReference type="Proteomes" id="UP000317839"/>
    </source>
</evidence>
<organism evidence="4 5">
    <name type="scientific">Aliikangiella marina</name>
    <dbReference type="NCBI Taxonomy" id="1712262"/>
    <lineage>
        <taxon>Bacteria</taxon>
        <taxon>Pseudomonadati</taxon>
        <taxon>Pseudomonadota</taxon>
        <taxon>Gammaproteobacteria</taxon>
        <taxon>Oceanospirillales</taxon>
        <taxon>Pleioneaceae</taxon>
        <taxon>Aliikangiella</taxon>
    </lineage>
</organism>
<keyword evidence="3" id="KW-0472">Membrane</keyword>
<protein>
    <submittedName>
        <fullName evidence="4">Uncharacterized protein</fullName>
    </submittedName>
</protein>
<feature type="transmembrane region" description="Helical" evidence="3">
    <location>
        <begin position="12"/>
        <end position="33"/>
    </location>
</feature>
<evidence type="ECO:0000256" key="3">
    <source>
        <dbReference type="SAM" id="Phobius"/>
    </source>
</evidence>
<comment type="caution">
    <text evidence="4">The sequence shown here is derived from an EMBL/GenBank/DDBJ whole genome shotgun (WGS) entry which is preliminary data.</text>
</comment>
<accession>A0A545THF8</accession>
<dbReference type="Proteomes" id="UP000317839">
    <property type="component" value="Unassembled WGS sequence"/>
</dbReference>
<keyword evidence="3" id="KW-1133">Transmembrane helix</keyword>
<keyword evidence="1" id="KW-0175">Coiled coil</keyword>
<evidence type="ECO:0000256" key="2">
    <source>
        <dbReference type="SAM" id="MobiDB-lite"/>
    </source>
</evidence>
<evidence type="ECO:0000313" key="4">
    <source>
        <dbReference type="EMBL" id="TQV76660.1"/>
    </source>
</evidence>
<feature type="coiled-coil region" evidence="1">
    <location>
        <begin position="91"/>
        <end position="125"/>
    </location>
</feature>
<reference evidence="4 5" key="1">
    <citation type="submission" date="2019-06" db="EMBL/GenBank/DDBJ databases">
        <title>Draft genome of Aliikangiella marina GYP-15.</title>
        <authorList>
            <person name="Wang G."/>
        </authorList>
    </citation>
    <scope>NUCLEOTIDE SEQUENCE [LARGE SCALE GENOMIC DNA]</scope>
    <source>
        <strain evidence="4 5">GYP-15</strain>
    </source>
</reference>
<evidence type="ECO:0000256" key="1">
    <source>
        <dbReference type="SAM" id="Coils"/>
    </source>
</evidence>
<feature type="region of interest" description="Disordered" evidence="2">
    <location>
        <begin position="166"/>
        <end position="192"/>
    </location>
</feature>
<keyword evidence="5" id="KW-1185">Reference proteome</keyword>
<dbReference type="RefSeq" id="WP_142888020.1">
    <property type="nucleotide sequence ID" value="NZ_VIKR01000001.1"/>
</dbReference>